<dbReference type="Gene3D" id="3.40.50.1820">
    <property type="entry name" value="alpha/beta hydrolase"/>
    <property type="match status" value="1"/>
</dbReference>
<dbReference type="Proteomes" id="UP000318141">
    <property type="component" value="Unassembled WGS sequence"/>
</dbReference>
<keyword evidence="4" id="KW-0732">Signal</keyword>
<dbReference type="GO" id="GO:0046872">
    <property type="term" value="F:metal ion binding"/>
    <property type="evidence" value="ECO:0007669"/>
    <property type="project" value="UniProtKB-KW"/>
</dbReference>
<evidence type="ECO:0000256" key="3">
    <source>
        <dbReference type="ARBA" id="ARBA00022723"/>
    </source>
</evidence>
<evidence type="ECO:0000313" key="9">
    <source>
        <dbReference type="Proteomes" id="UP000318141"/>
    </source>
</evidence>
<evidence type="ECO:0000256" key="7">
    <source>
        <dbReference type="ARBA" id="ARBA00023157"/>
    </source>
</evidence>
<evidence type="ECO:0000313" key="8">
    <source>
        <dbReference type="EMBL" id="TWG88845.1"/>
    </source>
</evidence>
<sequence length="591" mass="62111">MQNNDSKYLPGYRHRGRHIGAARRAVLGTALTGMALMLAACGGDDDDDHHKPPPTSRTPKTCAEMASVSVPASAIGLPTSGAVVTEATVVAASGIGAQAVGEYCRVLGSIKPVDPAAPDIRFQLNLPTNWNNKIMMFGGGGYNGSIPSPQGNVPAGPADQPTPLGRGYATFASDSGHQAGALGSRDGSFGANDEALRNFAGDALKKTRDTALHLIQARYAVDGPRKAYFAGGSTGGREALAVVQRWPQDWDGAIVLYPAWNAASLDLQFGRITRALAQPGAYPNPAKRRALFDASLQACDGLDGVQDGVVSNVPACNASFNPATATLNGAPLRCAGGGEGGDNCLSDPQIAALNAYNTPITFNYALGSGETQYPGFNVWGADLGMPGTSPVQATVISLALNELQPANPMPATAPYFSVFWDQWVRYFVTRDPNFNSLTLDPENPGAWQARISELTALQDVNKTDLSAFAAKGGKVLMAHGSADVLVSTRATAQYYQRVQATMGTERVAQFMRYYEIPGYGHAASTVFNAAWDSLTALENWVEKGTEPPAQVVTDTVGVPGRTRPLCPYPGWPKYNGSGDINAAGSYSCATS</sequence>
<dbReference type="PANTHER" id="PTHR33938:SF15">
    <property type="entry name" value="FERULOYL ESTERASE B-RELATED"/>
    <property type="match status" value="1"/>
</dbReference>
<keyword evidence="5" id="KW-0378">Hydrolase</keyword>
<comment type="similarity">
    <text evidence="1">Belongs to the tannase family.</text>
</comment>
<dbReference type="Pfam" id="PF07519">
    <property type="entry name" value="Tannase"/>
    <property type="match status" value="1"/>
</dbReference>
<evidence type="ECO:0000256" key="2">
    <source>
        <dbReference type="ARBA" id="ARBA00022487"/>
    </source>
</evidence>
<keyword evidence="3" id="KW-0479">Metal-binding</keyword>
<dbReference type="SUPFAM" id="SSF53474">
    <property type="entry name" value="alpha/beta-Hydrolases"/>
    <property type="match status" value="1"/>
</dbReference>
<keyword evidence="7" id="KW-1015">Disulfide bond</keyword>
<gene>
    <name evidence="8" type="ORF">L602_001000000440</name>
</gene>
<proteinExistence type="inferred from homology"/>
<keyword evidence="9" id="KW-1185">Reference proteome</keyword>
<dbReference type="GO" id="GO:0052689">
    <property type="term" value="F:carboxylic ester hydrolase activity"/>
    <property type="evidence" value="ECO:0007669"/>
    <property type="project" value="UniProtKB-KW"/>
</dbReference>
<keyword evidence="6" id="KW-0106">Calcium</keyword>
<evidence type="ECO:0000256" key="1">
    <source>
        <dbReference type="ARBA" id="ARBA00006249"/>
    </source>
</evidence>
<dbReference type="InterPro" id="IPR011118">
    <property type="entry name" value="Tannase/feruloyl_esterase"/>
</dbReference>
<dbReference type="InterPro" id="IPR029058">
    <property type="entry name" value="AB_hydrolase_fold"/>
</dbReference>
<reference evidence="8 9" key="1">
    <citation type="submission" date="2019-07" db="EMBL/GenBank/DDBJ databases">
        <title>Genome sequencing of lignin-degrading bacterial isolates.</title>
        <authorList>
            <person name="Gladden J."/>
        </authorList>
    </citation>
    <scope>NUCLEOTIDE SEQUENCE [LARGE SCALE GENOMIC DNA]</scope>
    <source>
        <strain evidence="8 9">J11</strain>
    </source>
</reference>
<name>A0A562BUA6_9BURK</name>
<evidence type="ECO:0000256" key="4">
    <source>
        <dbReference type="ARBA" id="ARBA00022729"/>
    </source>
</evidence>
<dbReference type="EMBL" id="VLJN01000002">
    <property type="protein sequence ID" value="TWG88845.1"/>
    <property type="molecule type" value="Genomic_DNA"/>
</dbReference>
<accession>A0A562BUA6</accession>
<keyword evidence="2" id="KW-0719">Serine esterase</keyword>
<evidence type="ECO:0000256" key="5">
    <source>
        <dbReference type="ARBA" id="ARBA00022801"/>
    </source>
</evidence>
<evidence type="ECO:0000256" key="6">
    <source>
        <dbReference type="ARBA" id="ARBA00022837"/>
    </source>
</evidence>
<protein>
    <submittedName>
        <fullName evidence="8">Feruloyl esterase</fullName>
    </submittedName>
</protein>
<dbReference type="PANTHER" id="PTHR33938">
    <property type="entry name" value="FERULOYL ESTERASE B-RELATED"/>
    <property type="match status" value="1"/>
</dbReference>
<comment type="caution">
    <text evidence="8">The sequence shown here is derived from an EMBL/GenBank/DDBJ whole genome shotgun (WGS) entry which is preliminary data.</text>
</comment>
<dbReference type="AlphaFoldDB" id="A0A562BUA6"/>
<organism evidence="8 9">
    <name type="scientific">Cupriavidus gilardii J11</name>
    <dbReference type="NCBI Taxonomy" id="936133"/>
    <lineage>
        <taxon>Bacteria</taxon>
        <taxon>Pseudomonadati</taxon>
        <taxon>Pseudomonadota</taxon>
        <taxon>Betaproteobacteria</taxon>
        <taxon>Burkholderiales</taxon>
        <taxon>Burkholderiaceae</taxon>
        <taxon>Cupriavidus</taxon>
    </lineage>
</organism>